<gene>
    <name evidence="3" type="ORF">Z517_11016</name>
</gene>
<dbReference type="InterPro" id="IPR018712">
    <property type="entry name" value="Tle1-like_cat"/>
</dbReference>
<dbReference type="EMBL" id="KN846975">
    <property type="protein sequence ID" value="KIW76270.1"/>
    <property type="molecule type" value="Genomic_DNA"/>
</dbReference>
<feature type="compositionally biased region" description="Basic and acidic residues" evidence="1">
    <location>
        <begin position="325"/>
        <end position="334"/>
    </location>
</feature>
<evidence type="ECO:0000313" key="3">
    <source>
        <dbReference type="EMBL" id="KIW76270.1"/>
    </source>
</evidence>
<dbReference type="Proteomes" id="UP000053029">
    <property type="component" value="Unassembled WGS sequence"/>
</dbReference>
<proteinExistence type="predicted"/>
<accession>A0A0D2GBU4</accession>
<feature type="compositionally biased region" description="Basic residues" evidence="1">
    <location>
        <begin position="335"/>
        <end position="344"/>
    </location>
</feature>
<keyword evidence="4" id="KW-1185">Reference proteome</keyword>
<evidence type="ECO:0000313" key="4">
    <source>
        <dbReference type="Proteomes" id="UP000053029"/>
    </source>
</evidence>
<feature type="compositionally biased region" description="Basic and acidic residues" evidence="1">
    <location>
        <begin position="274"/>
        <end position="283"/>
    </location>
</feature>
<name>A0A0D2GBU4_9EURO</name>
<dbReference type="AlphaFoldDB" id="A0A0D2GBU4"/>
<dbReference type="Pfam" id="PF09994">
    <property type="entry name" value="T6SS_Tle1-like_cat"/>
    <property type="match status" value="1"/>
</dbReference>
<evidence type="ECO:0000256" key="1">
    <source>
        <dbReference type="SAM" id="MobiDB-lite"/>
    </source>
</evidence>
<protein>
    <recommendedName>
        <fullName evidence="2">T6SS Phospholipase effector Tle1-like catalytic domain-containing protein</fullName>
    </recommendedName>
</protein>
<dbReference type="InterPro" id="IPR029058">
    <property type="entry name" value="AB_hydrolase_fold"/>
</dbReference>
<organism evidence="3 4">
    <name type="scientific">Fonsecaea pedrosoi CBS 271.37</name>
    <dbReference type="NCBI Taxonomy" id="1442368"/>
    <lineage>
        <taxon>Eukaryota</taxon>
        <taxon>Fungi</taxon>
        <taxon>Dikarya</taxon>
        <taxon>Ascomycota</taxon>
        <taxon>Pezizomycotina</taxon>
        <taxon>Eurotiomycetes</taxon>
        <taxon>Chaetothyriomycetidae</taxon>
        <taxon>Chaetothyriales</taxon>
        <taxon>Herpotrichiellaceae</taxon>
        <taxon>Fonsecaea</taxon>
    </lineage>
</organism>
<dbReference type="HOGENOM" id="CLU_005049_0_1_1"/>
<evidence type="ECO:0000259" key="2">
    <source>
        <dbReference type="Pfam" id="PF09994"/>
    </source>
</evidence>
<sequence length="582" mass="66452">MAVPEPSQTRQKNVFVLCFDGTGNKFSGKDTDSNILKLYRMLDRTDVNMYTFYQPGIGTYVSSHSIQTTSTLGRIRSWYLKTKDEAVGTSFADHVMGGYKFLMRYYSCEDDLYFFGFSRGAYTARFLAEMLDHIGLLAAGNEELIRFAWKTYAKWAARKNDGSDQAKKDEEEQYEFMRGFRETFSRPVRRIRFLGLFDTVNSVPRFESAWMQRSKFPYTARSSAKVIRHAVSIDERRAKFRQDLVSGIQNQTEDHGRHHIRRYESDLLQMNEKAQAEKNHAEHTAQGGPKITLTTSSGGQLVVPGAELASQSSSESLAAPMHSPSTEHLRERAKSPRKHARRRWSQPNRPQDVQEVWFAGGHGDIGGGWEKGDKEHWMLSHTPLVWMVHEAESAGLKFDPGYCFDGSNACLDPTQELTCHSKMARLGCSPHAVDEFGEKIEDTTTRNSFHQTLENCYTDATIHDCLKYNGGLPHGTVCFWKMMEYLPFRRMDLQDGKWKAIRWPLPMGETRDIPDDAQIHISVIRRMQADPTYRPGNLIIGGGGRGVRRAPEKYGIGEWQSHMWEGDIIKHTFVRKQPSSAD</sequence>
<dbReference type="OrthoDB" id="3162439at2759"/>
<feature type="compositionally biased region" description="Low complexity" evidence="1">
    <location>
        <begin position="306"/>
        <end position="319"/>
    </location>
</feature>
<dbReference type="PANTHER" id="PTHR33840:SF2">
    <property type="entry name" value="TLE1 PHOSPHOLIPASE DOMAIN-CONTAINING PROTEIN"/>
    <property type="match status" value="1"/>
</dbReference>
<dbReference type="GeneID" id="25310506"/>
<reference evidence="3 4" key="1">
    <citation type="submission" date="2015-01" db="EMBL/GenBank/DDBJ databases">
        <title>The Genome Sequence of Fonsecaea pedrosoi CBS 271.37.</title>
        <authorList>
            <consortium name="The Broad Institute Genomics Platform"/>
            <person name="Cuomo C."/>
            <person name="de Hoog S."/>
            <person name="Gorbushina A."/>
            <person name="Stielow B."/>
            <person name="Teixiera M."/>
            <person name="Abouelleil A."/>
            <person name="Chapman S.B."/>
            <person name="Priest M."/>
            <person name="Young S.K."/>
            <person name="Wortman J."/>
            <person name="Nusbaum C."/>
            <person name="Birren B."/>
        </authorList>
    </citation>
    <scope>NUCLEOTIDE SEQUENCE [LARGE SCALE GENOMIC DNA]</scope>
    <source>
        <strain evidence="3 4">CBS 271.37</strain>
    </source>
</reference>
<feature type="region of interest" description="Disordered" evidence="1">
    <location>
        <begin position="274"/>
        <end position="352"/>
    </location>
</feature>
<feature type="domain" description="T6SS Phospholipase effector Tle1-like catalytic" evidence="2">
    <location>
        <begin position="15"/>
        <end position="390"/>
    </location>
</feature>
<dbReference type="VEuPathDB" id="FungiDB:Z517_11016"/>
<dbReference type="STRING" id="1442368.A0A0D2GBU4"/>
<dbReference type="PANTHER" id="PTHR33840">
    <property type="match status" value="1"/>
</dbReference>
<dbReference type="RefSeq" id="XP_013280078.1">
    <property type="nucleotide sequence ID" value="XM_013424624.1"/>
</dbReference>
<dbReference type="SUPFAM" id="SSF53474">
    <property type="entry name" value="alpha/beta-Hydrolases"/>
    <property type="match status" value="1"/>
</dbReference>